<dbReference type="EMBL" id="KL662149">
    <property type="protein sequence ID" value="KFM27559.1"/>
    <property type="molecule type" value="Genomic_DNA"/>
</dbReference>
<name>A0A087SPA5_AUXPR</name>
<keyword evidence="4 7" id="KW-0256">Endoplasmic reticulum</keyword>
<comment type="subcellular location">
    <subcellularLocation>
        <location evidence="1">Endoplasmic reticulum</location>
    </subcellularLocation>
    <subcellularLocation>
        <location evidence="7">Golgi apparatus</location>
        <location evidence="7">cis-Golgi network</location>
    </subcellularLocation>
</comment>
<evidence type="ECO:0000313" key="10">
    <source>
        <dbReference type="Proteomes" id="UP000028924"/>
    </source>
</evidence>
<evidence type="ECO:0000256" key="3">
    <source>
        <dbReference type="ARBA" id="ARBA00022448"/>
    </source>
</evidence>
<evidence type="ECO:0000256" key="4">
    <source>
        <dbReference type="ARBA" id="ARBA00022824"/>
    </source>
</evidence>
<dbReference type="EMBL" id="GDKF01009912">
    <property type="protein sequence ID" value="JAT68710.1"/>
    <property type="molecule type" value="Transcribed_RNA"/>
</dbReference>
<dbReference type="PIRSF" id="PIRSF017479">
    <property type="entry name" value="TRAPP_I_complex_Trs31"/>
    <property type="match status" value="1"/>
</dbReference>
<dbReference type="GO" id="GO:0006888">
    <property type="term" value="P:endoplasmic reticulum to Golgi vesicle-mediated transport"/>
    <property type="evidence" value="ECO:0007669"/>
    <property type="project" value="TreeGrafter"/>
</dbReference>
<dbReference type="KEGG" id="apro:F751_4138"/>
<keyword evidence="6 7" id="KW-0333">Golgi apparatus</keyword>
<dbReference type="InterPro" id="IPR016696">
    <property type="entry name" value="TRAPP-I_su5"/>
</dbReference>
<dbReference type="InterPro" id="IPR007194">
    <property type="entry name" value="TRAPP_component"/>
</dbReference>
<dbReference type="Pfam" id="PF04051">
    <property type="entry name" value="TRAPP"/>
    <property type="match status" value="1"/>
</dbReference>
<gene>
    <name evidence="9" type="ORF">F751_4138</name>
    <name evidence="8" type="ORF">g.24155</name>
</gene>
<evidence type="ECO:0000256" key="7">
    <source>
        <dbReference type="PIRNR" id="PIRNR017479"/>
    </source>
</evidence>
<keyword evidence="5 7" id="KW-0931">ER-Golgi transport</keyword>
<evidence type="ECO:0000256" key="1">
    <source>
        <dbReference type="ARBA" id="ARBA00004240"/>
    </source>
</evidence>
<dbReference type="OrthoDB" id="10254842at2759"/>
<dbReference type="GO" id="GO:1990070">
    <property type="term" value="C:TRAPPI protein complex"/>
    <property type="evidence" value="ECO:0007669"/>
    <property type="project" value="TreeGrafter"/>
</dbReference>
<dbReference type="AlphaFoldDB" id="A0A087SPA5"/>
<dbReference type="STRING" id="3075.A0A087SPA5"/>
<dbReference type="FunFam" id="3.30.1380.20:FF:000002">
    <property type="entry name" value="Trafficking protein particle complex subunit"/>
    <property type="match status" value="1"/>
</dbReference>
<evidence type="ECO:0000256" key="6">
    <source>
        <dbReference type="ARBA" id="ARBA00023034"/>
    </source>
</evidence>
<dbReference type="RefSeq" id="XP_011400542.1">
    <property type="nucleotide sequence ID" value="XM_011402240.1"/>
</dbReference>
<dbReference type="eggNOG" id="KOG3315">
    <property type="taxonomic scope" value="Eukaryota"/>
</dbReference>
<proteinExistence type="inferred from homology"/>
<dbReference type="PANTHER" id="PTHR20902:SF0">
    <property type="entry name" value="TRAFFICKING PROTEIN PARTICLE COMPLEX SUBUNIT 5"/>
    <property type="match status" value="1"/>
</dbReference>
<sequence>MFSSRTQGGVVDRSLVRPRVEVNLSTFSYLFSELIQYCQARVSNIGELERRLDIVGFGVGVRLLELLSYRERSSRRDLKLLDALRFVHTTLWRYLFGRPAKDLEQSNNAEDEYMISDVDLFITKYISVPKEMGHLNCAAFVAGIVRGALDGAGFPSRVTAHNVAVPGQSQAKTTLLIKFDALVLQREQRLPSS</sequence>
<dbReference type="SUPFAM" id="SSF111126">
    <property type="entry name" value="Ligand-binding domain in the NO signalling and Golgi transport"/>
    <property type="match status" value="1"/>
</dbReference>
<evidence type="ECO:0000313" key="9">
    <source>
        <dbReference type="EMBL" id="KFM27559.1"/>
    </source>
</evidence>
<dbReference type="InterPro" id="IPR024096">
    <property type="entry name" value="NO_sig/Golgi_transp_ligand-bd"/>
</dbReference>
<evidence type="ECO:0000256" key="5">
    <source>
        <dbReference type="ARBA" id="ARBA00022892"/>
    </source>
</evidence>
<protein>
    <recommendedName>
        <fullName evidence="7">Trafficking protein particle complex subunit</fullName>
    </recommendedName>
</protein>
<organism evidence="9 10">
    <name type="scientific">Auxenochlorella protothecoides</name>
    <name type="common">Green microalga</name>
    <name type="synonym">Chlorella protothecoides</name>
    <dbReference type="NCBI Taxonomy" id="3075"/>
    <lineage>
        <taxon>Eukaryota</taxon>
        <taxon>Viridiplantae</taxon>
        <taxon>Chlorophyta</taxon>
        <taxon>core chlorophytes</taxon>
        <taxon>Trebouxiophyceae</taxon>
        <taxon>Chlorellales</taxon>
        <taxon>Chlorellaceae</taxon>
        <taxon>Auxenochlorella</taxon>
    </lineage>
</organism>
<dbReference type="GO" id="GO:1990072">
    <property type="term" value="C:TRAPPIII protein complex"/>
    <property type="evidence" value="ECO:0007669"/>
    <property type="project" value="TreeGrafter"/>
</dbReference>
<dbReference type="Proteomes" id="UP000028924">
    <property type="component" value="Unassembled WGS sequence"/>
</dbReference>
<reference evidence="8" key="2">
    <citation type="submission" date="2015-08" db="EMBL/GenBank/DDBJ databases">
        <authorList>
            <person name="Babu N.S."/>
            <person name="Beckwith C.J."/>
            <person name="Beseler K.G."/>
            <person name="Brison A."/>
            <person name="Carone J.V."/>
            <person name="Caskin T.P."/>
            <person name="Diamond M."/>
            <person name="Durham M.E."/>
            <person name="Foxe J.M."/>
            <person name="Go M."/>
            <person name="Henderson B.A."/>
            <person name="Jones I.B."/>
            <person name="McGettigan J.A."/>
            <person name="Micheletti S.J."/>
            <person name="Nasrallah M.E."/>
            <person name="Ortiz D."/>
            <person name="Piller C.R."/>
            <person name="Privatt S.R."/>
            <person name="Schneider S.L."/>
            <person name="Sharp S."/>
            <person name="Smith T.C."/>
            <person name="Stanton J.D."/>
            <person name="Ullery H.E."/>
            <person name="Wilson R.J."/>
            <person name="Serrano M.G."/>
            <person name="Buck G."/>
            <person name="Lee V."/>
            <person name="Wang Y."/>
            <person name="Carvalho R."/>
            <person name="Voegtly L."/>
            <person name="Shi R."/>
            <person name="Duckworth R."/>
            <person name="Johnson A."/>
            <person name="Loviza R."/>
            <person name="Walstead R."/>
            <person name="Shah Z."/>
            <person name="Kiflezghi M."/>
            <person name="Wade K."/>
            <person name="Ball S.L."/>
            <person name="Bradley K.W."/>
            <person name="Asai D.J."/>
            <person name="Bowman C.A."/>
            <person name="Russell D.A."/>
            <person name="Pope W.H."/>
            <person name="Jacobs-Sera D."/>
            <person name="Hendrix R.W."/>
            <person name="Hatfull G.F."/>
        </authorList>
    </citation>
    <scope>NUCLEOTIDE SEQUENCE</scope>
</reference>
<accession>A0A087SPA5</accession>
<dbReference type="Gene3D" id="3.30.1380.20">
    <property type="entry name" value="Trafficking protein particle complex subunit 3"/>
    <property type="match status" value="1"/>
</dbReference>
<evidence type="ECO:0000256" key="2">
    <source>
        <dbReference type="ARBA" id="ARBA00006218"/>
    </source>
</evidence>
<dbReference type="GO" id="GO:1990071">
    <property type="term" value="C:TRAPPII protein complex"/>
    <property type="evidence" value="ECO:0007669"/>
    <property type="project" value="TreeGrafter"/>
</dbReference>
<comment type="similarity">
    <text evidence="2 7">Belongs to the TRAPP small subunits family. BET3 subfamily.</text>
</comment>
<evidence type="ECO:0000313" key="8">
    <source>
        <dbReference type="EMBL" id="JAT68710.1"/>
    </source>
</evidence>
<reference evidence="9 10" key="1">
    <citation type="journal article" date="2014" name="BMC Genomics">
        <title>Oil accumulation mechanisms of the oleaginous microalga Chlorella protothecoides revealed through its genome, transcriptomes, and proteomes.</title>
        <authorList>
            <person name="Gao C."/>
            <person name="Wang Y."/>
            <person name="Shen Y."/>
            <person name="Yan D."/>
            <person name="He X."/>
            <person name="Dai J."/>
            <person name="Wu Q."/>
        </authorList>
    </citation>
    <scope>NUCLEOTIDE SEQUENCE [LARGE SCALE GENOMIC DNA]</scope>
    <source>
        <strain evidence="9 10">0710</strain>
    </source>
</reference>
<comment type="subunit">
    <text evidence="7">Part of the multisubunit TRAPP (transport protein particle) complex.</text>
</comment>
<keyword evidence="10" id="KW-1185">Reference proteome</keyword>
<dbReference type="GO" id="GO:0005783">
    <property type="term" value="C:endoplasmic reticulum"/>
    <property type="evidence" value="ECO:0007669"/>
    <property type="project" value="UniProtKB-SubCell"/>
</dbReference>
<dbReference type="PANTHER" id="PTHR20902">
    <property type="entry name" value="41-2 PROTEIN ANTIGEN-RELATED"/>
    <property type="match status" value="1"/>
</dbReference>
<dbReference type="CDD" id="cd14943">
    <property type="entry name" value="TRAPPC5_Trs31"/>
    <property type="match status" value="1"/>
</dbReference>
<dbReference type="GeneID" id="23615529"/>
<keyword evidence="3 7" id="KW-0813">Transport</keyword>